<dbReference type="EMBL" id="GG738871">
    <property type="protein sequence ID" value="EFC43783.1"/>
    <property type="molecule type" value="Genomic_DNA"/>
</dbReference>
<feature type="compositionally biased region" description="Polar residues" evidence="1">
    <location>
        <begin position="266"/>
        <end position="276"/>
    </location>
</feature>
<dbReference type="VEuPathDB" id="AmoebaDB:NAEGRDRAFT_49477"/>
<dbReference type="OMA" id="YMAITER"/>
<gene>
    <name evidence="3" type="ORF">NAEGRDRAFT_49477</name>
</gene>
<protein>
    <submittedName>
        <fullName evidence="3">Predicted protein</fullName>
    </submittedName>
</protein>
<proteinExistence type="predicted"/>
<dbReference type="GeneID" id="8847723"/>
<sequence length="417" mass="45652">MKISQLLCCIALVLGYLFIQVHSQATFDIKGKVIPTNKFCKRRIDISKDDSAKTVKFSTTSLCAADRKNGTAIGAFSSMDYVASIVRFPIIGMKAKTTVKVVTPITKVERDLSIVVGSAFGIDRIIEYQEVNGLEGYQPGNDTIVKLYNLREQNWKVLDLSKKLVEGTNDTFIYQALVEANVTGCCTVRMSAVISSAPIQFTSPKVAARTGVTQILSPSSLKVTFELLNIQYSQSSGSYIALGTVVAFRGSRRDKVSTDNDAFAPSSGNSRQSTNYEKPDDASDDQAVTQFDNDLSTQLDGNQASLPKPFFSFQKFISKYSSSSPTVVTRGKLIYTPMNTIEVLNSDEQFIKDSIETSGTVVARFWVSLTERVENAVWDPSSGSQENADYLTTSGANSQSLISFLVVLLSFIICNLL</sequence>
<evidence type="ECO:0000256" key="2">
    <source>
        <dbReference type="SAM" id="SignalP"/>
    </source>
</evidence>
<dbReference type="InParanoid" id="D2VHD8"/>
<keyword evidence="2" id="KW-0732">Signal</keyword>
<dbReference type="Proteomes" id="UP000006671">
    <property type="component" value="Unassembled WGS sequence"/>
</dbReference>
<feature type="region of interest" description="Disordered" evidence="1">
    <location>
        <begin position="256"/>
        <end position="286"/>
    </location>
</feature>
<dbReference type="RefSeq" id="XP_002676527.1">
    <property type="nucleotide sequence ID" value="XM_002676481.1"/>
</dbReference>
<reference evidence="3 4" key="1">
    <citation type="journal article" date="2010" name="Cell">
        <title>The genome of Naegleria gruberi illuminates early eukaryotic versatility.</title>
        <authorList>
            <person name="Fritz-Laylin L.K."/>
            <person name="Prochnik S.E."/>
            <person name="Ginger M.L."/>
            <person name="Dacks J.B."/>
            <person name="Carpenter M.L."/>
            <person name="Field M.C."/>
            <person name="Kuo A."/>
            <person name="Paredez A."/>
            <person name="Chapman J."/>
            <person name="Pham J."/>
            <person name="Shu S."/>
            <person name="Neupane R."/>
            <person name="Cipriano M."/>
            <person name="Mancuso J."/>
            <person name="Tu H."/>
            <person name="Salamov A."/>
            <person name="Lindquist E."/>
            <person name="Shapiro H."/>
            <person name="Lucas S."/>
            <person name="Grigoriev I.V."/>
            <person name="Cande W.Z."/>
            <person name="Fulton C."/>
            <person name="Rokhsar D.S."/>
            <person name="Dawson S.C."/>
        </authorList>
    </citation>
    <scope>NUCLEOTIDE SEQUENCE [LARGE SCALE GENOMIC DNA]</scope>
    <source>
        <strain evidence="3 4">NEG-M</strain>
    </source>
</reference>
<feature type="signal peptide" evidence="2">
    <location>
        <begin position="1"/>
        <end position="23"/>
    </location>
</feature>
<accession>D2VHD8</accession>
<feature type="chain" id="PRO_5003038518" evidence="2">
    <location>
        <begin position="24"/>
        <end position="417"/>
    </location>
</feature>
<evidence type="ECO:0000256" key="1">
    <source>
        <dbReference type="SAM" id="MobiDB-lite"/>
    </source>
</evidence>
<dbReference type="AlphaFoldDB" id="D2VHD8"/>
<name>D2VHD8_NAEGR</name>
<evidence type="ECO:0000313" key="4">
    <source>
        <dbReference type="Proteomes" id="UP000006671"/>
    </source>
</evidence>
<keyword evidence="4" id="KW-1185">Reference proteome</keyword>
<dbReference type="KEGG" id="ngr:NAEGRDRAFT_49477"/>
<organism evidence="4">
    <name type="scientific">Naegleria gruberi</name>
    <name type="common">Amoeba</name>
    <dbReference type="NCBI Taxonomy" id="5762"/>
    <lineage>
        <taxon>Eukaryota</taxon>
        <taxon>Discoba</taxon>
        <taxon>Heterolobosea</taxon>
        <taxon>Tetramitia</taxon>
        <taxon>Eutetramitia</taxon>
        <taxon>Vahlkampfiidae</taxon>
        <taxon>Naegleria</taxon>
    </lineage>
</organism>
<evidence type="ECO:0000313" key="3">
    <source>
        <dbReference type="EMBL" id="EFC43783.1"/>
    </source>
</evidence>